<dbReference type="PROSITE" id="PS50015">
    <property type="entry name" value="SAP_B"/>
    <property type="match status" value="1"/>
</dbReference>
<dbReference type="AlphaFoldDB" id="A0AA88PAS9"/>
<accession>A0AA88PAS9</accession>
<dbReference type="InterPro" id="IPR008139">
    <property type="entry name" value="SaposinB_dom"/>
</dbReference>
<dbReference type="PANTHER" id="PTHR15541">
    <property type="entry name" value="GRANULYSIN RELATED"/>
    <property type="match status" value="1"/>
</dbReference>
<dbReference type="EMBL" id="JAUYZG010000019">
    <property type="protein sequence ID" value="KAK2879093.1"/>
    <property type="molecule type" value="Genomic_DNA"/>
</dbReference>
<protein>
    <submittedName>
        <fullName evidence="1">Uncharacterized protein</fullName>
    </submittedName>
</protein>
<proteinExistence type="predicted"/>
<evidence type="ECO:0000313" key="1">
    <source>
        <dbReference type="EMBL" id="KAK2879093.1"/>
    </source>
</evidence>
<keyword evidence="2" id="KW-1185">Reference proteome</keyword>
<gene>
    <name evidence="1" type="ORF">Q8A67_019884</name>
</gene>
<organism evidence="1 2">
    <name type="scientific">Cirrhinus molitorella</name>
    <name type="common">mud carp</name>
    <dbReference type="NCBI Taxonomy" id="172907"/>
    <lineage>
        <taxon>Eukaryota</taxon>
        <taxon>Metazoa</taxon>
        <taxon>Chordata</taxon>
        <taxon>Craniata</taxon>
        <taxon>Vertebrata</taxon>
        <taxon>Euteleostomi</taxon>
        <taxon>Actinopterygii</taxon>
        <taxon>Neopterygii</taxon>
        <taxon>Teleostei</taxon>
        <taxon>Ostariophysi</taxon>
        <taxon>Cypriniformes</taxon>
        <taxon>Cyprinidae</taxon>
        <taxon>Labeoninae</taxon>
        <taxon>Labeonini</taxon>
        <taxon>Cirrhinus</taxon>
    </lineage>
</organism>
<dbReference type="Pfam" id="PF03489">
    <property type="entry name" value="SapB_2"/>
    <property type="match status" value="1"/>
</dbReference>
<sequence>MLRSIVLIILLISSVCALHLEMRRVKSTGNELEDSGKIKAGKLHGVCWACRQVMEKLRSKVTSGTTKNKIKIILGAACNGTILLKYLCKMLVEKYMDTLIKELSTSDNAKTICVNIGICKGR</sequence>
<dbReference type="GO" id="GO:0042742">
    <property type="term" value="P:defense response to bacterium"/>
    <property type="evidence" value="ECO:0007669"/>
    <property type="project" value="InterPro"/>
</dbReference>
<dbReference type="InterPro" id="IPR008138">
    <property type="entry name" value="SapB_2"/>
</dbReference>
<name>A0AA88PAS9_9TELE</name>
<comment type="caution">
    <text evidence="1">The sequence shown here is derived from an EMBL/GenBank/DDBJ whole genome shotgun (WGS) entry which is preliminary data.</text>
</comment>
<reference evidence="1" key="1">
    <citation type="submission" date="2023-08" db="EMBL/GenBank/DDBJ databases">
        <title>Chromosome-level Genome Assembly of mud carp (Cirrhinus molitorella).</title>
        <authorList>
            <person name="Liu H."/>
        </authorList>
    </citation>
    <scope>NUCLEOTIDE SEQUENCE</scope>
    <source>
        <strain evidence="1">Prfri</strain>
        <tissue evidence="1">Muscle</tissue>
    </source>
</reference>
<dbReference type="Proteomes" id="UP001187343">
    <property type="component" value="Unassembled WGS sequence"/>
</dbReference>
<dbReference type="Gene3D" id="1.10.225.10">
    <property type="entry name" value="Saposin-like"/>
    <property type="match status" value="1"/>
</dbReference>
<dbReference type="SMART" id="SM00741">
    <property type="entry name" value="SapB"/>
    <property type="match status" value="1"/>
</dbReference>
<dbReference type="InterPro" id="IPR011001">
    <property type="entry name" value="Saposin-like"/>
</dbReference>
<dbReference type="PANTHER" id="PTHR15541:SF2">
    <property type="entry name" value="GRANULYSIN"/>
    <property type="match status" value="1"/>
</dbReference>
<evidence type="ECO:0000313" key="2">
    <source>
        <dbReference type="Proteomes" id="UP001187343"/>
    </source>
</evidence>
<dbReference type="InterPro" id="IPR038847">
    <property type="entry name" value="Granulysin-like"/>
</dbReference>
<dbReference type="SUPFAM" id="SSF47862">
    <property type="entry name" value="Saposin"/>
    <property type="match status" value="1"/>
</dbReference>